<sequence>MDSFTLFPSLPSELRIKIWQQTFPAPRIVPVRFNRLTSQYVSNAPPPALLHVCSQSRSIFLETYTNLLLSPRYTSTVFVNFAHDTVFFDSLDCSPDGDLAIDLASSPCRDRIRHLAIDAQLWEVLRVFKYEALSEVRLLSGLRTVALVMRKDGERGLGRRDGGGQEERVGMGGVGIGMGSLLVDGEEGGTVGSEIRHVHWYVESLRWEMNHKQLDYWEGGSPLIQMWLL</sequence>
<dbReference type="Pfam" id="PF20150">
    <property type="entry name" value="2EXR"/>
    <property type="match status" value="1"/>
</dbReference>
<reference evidence="2 3" key="1">
    <citation type="journal article" date="2024" name="Commun. Biol.">
        <title>Comparative genomic analysis of thermophilic fungi reveals convergent evolutionary adaptations and gene losses.</title>
        <authorList>
            <person name="Steindorff A.S."/>
            <person name="Aguilar-Pontes M.V."/>
            <person name="Robinson A.J."/>
            <person name="Andreopoulos B."/>
            <person name="LaButti K."/>
            <person name="Kuo A."/>
            <person name="Mondo S."/>
            <person name="Riley R."/>
            <person name="Otillar R."/>
            <person name="Haridas S."/>
            <person name="Lipzen A."/>
            <person name="Grimwood J."/>
            <person name="Schmutz J."/>
            <person name="Clum A."/>
            <person name="Reid I.D."/>
            <person name="Moisan M.C."/>
            <person name="Butler G."/>
            <person name="Nguyen T.T.M."/>
            <person name="Dewar K."/>
            <person name="Conant G."/>
            <person name="Drula E."/>
            <person name="Henrissat B."/>
            <person name="Hansel C."/>
            <person name="Singer S."/>
            <person name="Hutchinson M.I."/>
            <person name="de Vries R.P."/>
            <person name="Natvig D.O."/>
            <person name="Powell A.J."/>
            <person name="Tsang A."/>
            <person name="Grigoriev I.V."/>
        </authorList>
    </citation>
    <scope>NUCLEOTIDE SEQUENCE [LARGE SCALE GENOMIC DNA]</scope>
    <source>
        <strain evidence="2 3">CBS 494.80</strain>
    </source>
</reference>
<evidence type="ECO:0000313" key="3">
    <source>
        <dbReference type="Proteomes" id="UP001595075"/>
    </source>
</evidence>
<keyword evidence="3" id="KW-1185">Reference proteome</keyword>
<organism evidence="2 3">
    <name type="scientific">Oculimacula yallundae</name>
    <dbReference type="NCBI Taxonomy" id="86028"/>
    <lineage>
        <taxon>Eukaryota</taxon>
        <taxon>Fungi</taxon>
        <taxon>Dikarya</taxon>
        <taxon>Ascomycota</taxon>
        <taxon>Pezizomycotina</taxon>
        <taxon>Leotiomycetes</taxon>
        <taxon>Helotiales</taxon>
        <taxon>Ploettnerulaceae</taxon>
        <taxon>Oculimacula</taxon>
    </lineage>
</organism>
<accession>A0ABR4BXR0</accession>
<dbReference type="EMBL" id="JAZHXI010000017">
    <property type="protein sequence ID" value="KAL2062418.1"/>
    <property type="molecule type" value="Genomic_DNA"/>
</dbReference>
<gene>
    <name evidence="2" type="ORF">VTL71DRAFT_6684</name>
</gene>
<evidence type="ECO:0000313" key="2">
    <source>
        <dbReference type="EMBL" id="KAL2062418.1"/>
    </source>
</evidence>
<feature type="domain" description="2EXR" evidence="1">
    <location>
        <begin position="4"/>
        <end position="86"/>
    </location>
</feature>
<dbReference type="Proteomes" id="UP001595075">
    <property type="component" value="Unassembled WGS sequence"/>
</dbReference>
<evidence type="ECO:0000259" key="1">
    <source>
        <dbReference type="Pfam" id="PF20150"/>
    </source>
</evidence>
<comment type="caution">
    <text evidence="2">The sequence shown here is derived from an EMBL/GenBank/DDBJ whole genome shotgun (WGS) entry which is preliminary data.</text>
</comment>
<dbReference type="PANTHER" id="PTHR35910">
    <property type="entry name" value="2EXR DOMAIN-CONTAINING PROTEIN"/>
    <property type="match status" value="1"/>
</dbReference>
<name>A0ABR4BXR0_9HELO</name>
<proteinExistence type="predicted"/>
<dbReference type="PANTHER" id="PTHR35910:SF6">
    <property type="entry name" value="2EXR DOMAIN-CONTAINING PROTEIN"/>
    <property type="match status" value="1"/>
</dbReference>
<dbReference type="InterPro" id="IPR045518">
    <property type="entry name" value="2EXR"/>
</dbReference>
<protein>
    <recommendedName>
        <fullName evidence="1">2EXR domain-containing protein</fullName>
    </recommendedName>
</protein>